<accession>A0A645JET5</accession>
<proteinExistence type="predicted"/>
<sequence length="116" mass="13238">MIVNKTDFRKLKDSIKKSINDSIAKSDSTKILIGTAKLGKKTYVNLHDNNKWEYKSQKNTKNTKSTQQQVRTLMQNFEKSQRQETSYAPSDVCGALTKKGGRCQRKVKGGGRCWQH</sequence>
<evidence type="ECO:0000313" key="1">
    <source>
        <dbReference type="EMBL" id="MPN58924.1"/>
    </source>
</evidence>
<dbReference type="EMBL" id="VSSQ01132296">
    <property type="protein sequence ID" value="MPN58924.1"/>
    <property type="molecule type" value="Genomic_DNA"/>
</dbReference>
<dbReference type="AlphaFoldDB" id="A0A645JET5"/>
<protein>
    <submittedName>
        <fullName evidence="1">Uncharacterized protein</fullName>
    </submittedName>
</protein>
<organism evidence="1">
    <name type="scientific">bioreactor metagenome</name>
    <dbReference type="NCBI Taxonomy" id="1076179"/>
    <lineage>
        <taxon>unclassified sequences</taxon>
        <taxon>metagenomes</taxon>
        <taxon>ecological metagenomes</taxon>
    </lineage>
</organism>
<name>A0A645JET5_9ZZZZ</name>
<comment type="caution">
    <text evidence="1">The sequence shown here is derived from an EMBL/GenBank/DDBJ whole genome shotgun (WGS) entry which is preliminary data.</text>
</comment>
<gene>
    <name evidence="1" type="ORF">SDC9_206640</name>
</gene>
<reference evidence="1" key="1">
    <citation type="submission" date="2019-08" db="EMBL/GenBank/DDBJ databases">
        <authorList>
            <person name="Kucharzyk K."/>
            <person name="Murdoch R.W."/>
            <person name="Higgins S."/>
            <person name="Loffler F."/>
        </authorList>
    </citation>
    <scope>NUCLEOTIDE SEQUENCE</scope>
</reference>